<dbReference type="KEGG" id="mass:CR152_23000"/>
<dbReference type="RefSeq" id="WP_099878889.1">
    <property type="nucleotide sequence ID" value="NZ_CP024608.1"/>
</dbReference>
<dbReference type="EMBL" id="CP024608">
    <property type="protein sequence ID" value="ATQ77063.1"/>
    <property type="molecule type" value="Genomic_DNA"/>
</dbReference>
<evidence type="ECO:0000313" key="1">
    <source>
        <dbReference type="EMBL" id="ATQ77063.1"/>
    </source>
</evidence>
<dbReference type="Proteomes" id="UP000229897">
    <property type="component" value="Chromosome"/>
</dbReference>
<evidence type="ECO:0000313" key="2">
    <source>
        <dbReference type="Proteomes" id="UP000229897"/>
    </source>
</evidence>
<accession>A0A2D2DQ48</accession>
<organism evidence="1 2">
    <name type="scientific">Massilia violaceinigra</name>
    <dbReference type="NCBI Taxonomy" id="2045208"/>
    <lineage>
        <taxon>Bacteria</taxon>
        <taxon>Pseudomonadati</taxon>
        <taxon>Pseudomonadota</taxon>
        <taxon>Betaproteobacteria</taxon>
        <taxon>Burkholderiales</taxon>
        <taxon>Oxalobacteraceae</taxon>
        <taxon>Telluria group</taxon>
        <taxon>Massilia</taxon>
    </lineage>
</organism>
<evidence type="ECO:0008006" key="3">
    <source>
        <dbReference type="Google" id="ProtNLM"/>
    </source>
</evidence>
<keyword evidence="2" id="KW-1185">Reference proteome</keyword>
<name>A0A2D2DQ48_9BURK</name>
<dbReference type="OrthoDB" id="9798172at2"/>
<proteinExistence type="predicted"/>
<gene>
    <name evidence="1" type="ORF">CR152_23000</name>
</gene>
<dbReference type="AlphaFoldDB" id="A0A2D2DQ48"/>
<sequence>MVPQPIPEELRRFVLTSIASVPHLEALLLLRSGAQQDWTTQVVAERLYIGDKLAAALLADLSRAGMTVTLRRAGSEPVFRYQPATAALGQVIDALADLYARRLVDVTHLIHSKLDRKAQQFADAFTWRKES</sequence>
<protein>
    <recommendedName>
        <fullName evidence="3">Transcriptional regulator</fullName>
    </recommendedName>
</protein>
<reference evidence="1" key="1">
    <citation type="submission" date="2017-10" db="EMBL/GenBank/DDBJ databases">
        <title>Massilia psychrophilum sp. nov., a novel purple-pigmented bacterium isolated from Tianshan glacier, Xinjiang Municipality, China.</title>
        <authorList>
            <person name="Wang H."/>
        </authorList>
    </citation>
    <scope>NUCLEOTIDE SEQUENCE [LARGE SCALE GENOMIC DNA]</scope>
    <source>
        <strain evidence="1">B2</strain>
    </source>
</reference>